<dbReference type="EMBL" id="BMAV01012404">
    <property type="protein sequence ID" value="GFY59051.1"/>
    <property type="molecule type" value="Genomic_DNA"/>
</dbReference>
<gene>
    <name evidence="1" type="ORF">TNIN_271621</name>
</gene>
<accession>A0A8X6XX28</accession>
<name>A0A8X6XX28_9ARAC</name>
<proteinExistence type="predicted"/>
<sequence>MRASYRLNFNYAPGDFAAWNVDFVWEGDYWICHSSDSAPAVSDLVVWSVDFVREGDDWIVRSFDSAPAVVNYVMCTAVWSDDSCFTGLAF</sequence>
<evidence type="ECO:0000313" key="2">
    <source>
        <dbReference type="Proteomes" id="UP000886998"/>
    </source>
</evidence>
<reference evidence="1" key="1">
    <citation type="submission" date="2020-08" db="EMBL/GenBank/DDBJ databases">
        <title>Multicomponent nature underlies the extraordinary mechanical properties of spider dragline silk.</title>
        <authorList>
            <person name="Kono N."/>
            <person name="Nakamura H."/>
            <person name="Mori M."/>
            <person name="Yoshida Y."/>
            <person name="Ohtoshi R."/>
            <person name="Malay A.D."/>
            <person name="Moran D.A.P."/>
            <person name="Tomita M."/>
            <person name="Numata K."/>
            <person name="Arakawa K."/>
        </authorList>
    </citation>
    <scope>NUCLEOTIDE SEQUENCE</scope>
</reference>
<protein>
    <submittedName>
        <fullName evidence="1">Uncharacterized protein</fullName>
    </submittedName>
</protein>
<evidence type="ECO:0000313" key="1">
    <source>
        <dbReference type="EMBL" id="GFY59051.1"/>
    </source>
</evidence>
<organism evidence="1 2">
    <name type="scientific">Trichonephila inaurata madagascariensis</name>
    <dbReference type="NCBI Taxonomy" id="2747483"/>
    <lineage>
        <taxon>Eukaryota</taxon>
        <taxon>Metazoa</taxon>
        <taxon>Ecdysozoa</taxon>
        <taxon>Arthropoda</taxon>
        <taxon>Chelicerata</taxon>
        <taxon>Arachnida</taxon>
        <taxon>Araneae</taxon>
        <taxon>Araneomorphae</taxon>
        <taxon>Entelegynae</taxon>
        <taxon>Araneoidea</taxon>
        <taxon>Nephilidae</taxon>
        <taxon>Trichonephila</taxon>
        <taxon>Trichonephila inaurata</taxon>
    </lineage>
</organism>
<comment type="caution">
    <text evidence="1">The sequence shown here is derived from an EMBL/GenBank/DDBJ whole genome shotgun (WGS) entry which is preliminary data.</text>
</comment>
<keyword evidence="2" id="KW-1185">Reference proteome</keyword>
<dbReference type="AlphaFoldDB" id="A0A8X6XX28"/>
<dbReference type="Proteomes" id="UP000886998">
    <property type="component" value="Unassembled WGS sequence"/>
</dbReference>